<dbReference type="AlphaFoldDB" id="A0A2U1AIB5"/>
<accession>A0A2U1AIB5</accession>
<dbReference type="EMBL" id="QJSQ01000006">
    <property type="protein sequence ID" value="PYE24400.1"/>
    <property type="molecule type" value="Genomic_DNA"/>
</dbReference>
<sequence>MTLSADTFEKLDWSAIAAQLAGEGYAVLPRLAGADEARRLAREAGTSTALRRVSLDSLDLGRGDLLYFGAALPQPWARWRADLYRHLAPIANRWNEMLGIPYRFPAALGAFLERSRRAGQTQAQSHLNQLGADDYLALHQRSEGEHVFPLQVVALLTAPGKDFTGGELVLTEQRPRMQSRPTVVPLGLGDAAIIATAQRPFKGSSGYYRVNLRHAVSRVRSGERIGVELSFHDAPQAANDQRAFDLDT</sequence>
<gene>
    <name evidence="2" type="ORF">C7410_106230</name>
    <name evidence="1" type="ORF">FHX59_001859</name>
</gene>
<dbReference type="RefSeq" id="WP_110383897.1">
    <property type="nucleotide sequence ID" value="NZ_JACHVZ010000005.1"/>
</dbReference>
<reference evidence="2 3" key="1">
    <citation type="submission" date="2018-06" db="EMBL/GenBank/DDBJ databases">
        <title>Genomic Encyclopedia of Type Strains, Phase IV (KMG-V): Genome sequencing to study the core and pangenomes of soil and plant-associated prokaryotes.</title>
        <authorList>
            <person name="Whitman W."/>
        </authorList>
    </citation>
    <scope>NUCLEOTIDE SEQUENCE [LARGE SCALE GENOMIC DNA]</scope>
    <source>
        <strain evidence="2 3">SRCL-318</strain>
        <strain evidence="1 4">SRMrh-85</strain>
    </source>
</reference>
<keyword evidence="4" id="KW-1185">Reference proteome</keyword>
<dbReference type="OrthoDB" id="9781972at2"/>
<organism evidence="2 3">
    <name type="scientific">Paraburkholderia silvatlantica</name>
    <dbReference type="NCBI Taxonomy" id="321895"/>
    <lineage>
        <taxon>Bacteria</taxon>
        <taxon>Pseudomonadati</taxon>
        <taxon>Pseudomonadota</taxon>
        <taxon>Betaproteobacteria</taxon>
        <taxon>Burkholderiales</taxon>
        <taxon>Burkholderiaceae</taxon>
        <taxon>Paraburkholderia</taxon>
    </lineage>
</organism>
<protein>
    <recommendedName>
        <fullName evidence="5">Fe2OG dioxygenase domain-containing protein</fullName>
    </recommendedName>
</protein>
<comment type="caution">
    <text evidence="2">The sequence shown here is derived from an EMBL/GenBank/DDBJ whole genome shotgun (WGS) entry which is preliminary data.</text>
</comment>
<dbReference type="Proteomes" id="UP000247772">
    <property type="component" value="Unassembled WGS sequence"/>
</dbReference>
<evidence type="ECO:0008006" key="5">
    <source>
        <dbReference type="Google" id="ProtNLM"/>
    </source>
</evidence>
<evidence type="ECO:0000313" key="2">
    <source>
        <dbReference type="EMBL" id="PYE24400.1"/>
    </source>
</evidence>
<dbReference type="Pfam" id="PF09859">
    <property type="entry name" value="Oxygenase-NA"/>
    <property type="match status" value="1"/>
</dbReference>
<proteinExistence type="predicted"/>
<dbReference type="EMBL" id="JACHVZ010000005">
    <property type="protein sequence ID" value="MBB2927439.1"/>
    <property type="molecule type" value="Genomic_DNA"/>
</dbReference>
<name>A0A2U1AIB5_9BURK</name>
<dbReference type="InterPro" id="IPR018655">
    <property type="entry name" value="DUF2086"/>
</dbReference>
<evidence type="ECO:0000313" key="1">
    <source>
        <dbReference type="EMBL" id="MBB2927439.1"/>
    </source>
</evidence>
<dbReference type="Proteomes" id="UP000533533">
    <property type="component" value="Unassembled WGS sequence"/>
</dbReference>
<evidence type="ECO:0000313" key="4">
    <source>
        <dbReference type="Proteomes" id="UP000533533"/>
    </source>
</evidence>
<evidence type="ECO:0000313" key="3">
    <source>
        <dbReference type="Proteomes" id="UP000247772"/>
    </source>
</evidence>